<dbReference type="PANTHER" id="PTHR16088">
    <property type="entry name" value="YY1 ASSOCIATED PROTEIN-RELATED"/>
    <property type="match status" value="1"/>
</dbReference>
<dbReference type="Pfam" id="PF21227">
    <property type="entry name" value="Myb_DNA-binding_7"/>
    <property type="match status" value="1"/>
</dbReference>
<dbReference type="Proteomes" id="UP000193380">
    <property type="component" value="Unassembled WGS sequence"/>
</dbReference>
<dbReference type="PANTHER" id="PTHR16088:SF3">
    <property type="entry name" value="GON-4-LIKE PROTEIN"/>
    <property type="match status" value="1"/>
</dbReference>
<organism evidence="14 15">
    <name type="scientific">Oncorhynchus mykiss</name>
    <name type="common">Rainbow trout</name>
    <name type="synonym">Salmo gairdneri</name>
    <dbReference type="NCBI Taxonomy" id="8022"/>
    <lineage>
        <taxon>Eukaryota</taxon>
        <taxon>Metazoa</taxon>
        <taxon>Chordata</taxon>
        <taxon>Craniata</taxon>
        <taxon>Vertebrata</taxon>
        <taxon>Euteleostomi</taxon>
        <taxon>Actinopterygii</taxon>
        <taxon>Neopterygii</taxon>
        <taxon>Teleostei</taxon>
        <taxon>Protacanthopterygii</taxon>
        <taxon>Salmoniformes</taxon>
        <taxon>Salmonidae</taxon>
        <taxon>Salmoninae</taxon>
        <taxon>Oncorhynchus</taxon>
    </lineage>
</organism>
<dbReference type="InterPro" id="IPR049257">
    <property type="entry name" value="Gon4l/CASP8AP2_myb-like"/>
</dbReference>
<feature type="region of interest" description="Disordered" evidence="13">
    <location>
        <begin position="1"/>
        <end position="51"/>
    </location>
</feature>
<keyword evidence="6" id="KW-0804">Transcription</keyword>
<evidence type="ECO:0000256" key="3">
    <source>
        <dbReference type="ARBA" id="ARBA00022553"/>
    </source>
</evidence>
<evidence type="ECO:0000256" key="4">
    <source>
        <dbReference type="ARBA" id="ARBA00022737"/>
    </source>
</evidence>
<evidence type="ECO:0000256" key="9">
    <source>
        <dbReference type="ARBA" id="ARBA00064584"/>
    </source>
</evidence>
<dbReference type="SUPFAM" id="SSF46689">
    <property type="entry name" value="Homeodomain-like"/>
    <property type="match status" value="1"/>
</dbReference>
<evidence type="ECO:0000256" key="6">
    <source>
        <dbReference type="ARBA" id="ARBA00023163"/>
    </source>
</evidence>
<evidence type="ECO:0000256" key="7">
    <source>
        <dbReference type="ARBA" id="ARBA00023242"/>
    </source>
</evidence>
<gene>
    <name evidence="14" type="ORF">GSONMT00071507001</name>
</gene>
<evidence type="ECO:0000313" key="14">
    <source>
        <dbReference type="EMBL" id="CDQ57359.1"/>
    </source>
</evidence>
<feature type="region of interest" description="Disordered" evidence="13">
    <location>
        <begin position="237"/>
        <end position="287"/>
    </location>
</feature>
<evidence type="ECO:0000256" key="2">
    <source>
        <dbReference type="ARBA" id="ARBA00022491"/>
    </source>
</evidence>
<dbReference type="AlphaFoldDB" id="A0A060VWK1"/>
<dbReference type="Pfam" id="PF02671">
    <property type="entry name" value="PAH"/>
    <property type="match status" value="1"/>
</dbReference>
<reference evidence="14" key="1">
    <citation type="journal article" date="2014" name="Nat. Commun.">
        <title>The rainbow trout genome provides novel insights into evolution after whole-genome duplication in vertebrates.</title>
        <authorList>
            <person name="Berthelot C."/>
            <person name="Brunet F."/>
            <person name="Chalopin D."/>
            <person name="Juanchich A."/>
            <person name="Bernard M."/>
            <person name="Noel B."/>
            <person name="Bento P."/>
            <person name="Da Silva C."/>
            <person name="Labadie K."/>
            <person name="Alberti A."/>
            <person name="Aury J.M."/>
            <person name="Louis A."/>
            <person name="Dehais P."/>
            <person name="Bardou P."/>
            <person name="Montfort J."/>
            <person name="Klopp C."/>
            <person name="Cabau C."/>
            <person name="Gaspin C."/>
            <person name="Thorgaard G.H."/>
            <person name="Boussaha M."/>
            <person name="Quillet E."/>
            <person name="Guyomard R."/>
            <person name="Galiana D."/>
            <person name="Bobe J."/>
            <person name="Volff J.N."/>
            <person name="Genet C."/>
            <person name="Wincker P."/>
            <person name="Jaillon O."/>
            <person name="Roest Crollius H."/>
            <person name="Guiguen Y."/>
        </authorList>
    </citation>
    <scope>NUCLEOTIDE SEQUENCE [LARGE SCALE GENOMIC DNA]</scope>
</reference>
<feature type="compositionally biased region" description="Polar residues" evidence="13">
    <location>
        <begin position="245"/>
        <end position="258"/>
    </location>
</feature>
<dbReference type="STRING" id="8022.A0A060VWK1"/>
<dbReference type="FunFam" id="1.10.10.60:FF:000191">
    <property type="entry name" value="GON-4-like protein isoform X1"/>
    <property type="match status" value="1"/>
</dbReference>
<dbReference type="SUPFAM" id="SSF47762">
    <property type="entry name" value="PAH2 domain"/>
    <property type="match status" value="2"/>
</dbReference>
<evidence type="ECO:0000256" key="10">
    <source>
        <dbReference type="ARBA" id="ARBA00072086"/>
    </source>
</evidence>
<protein>
    <recommendedName>
        <fullName evidence="10">GON-4-like protein</fullName>
    </recommendedName>
    <alternativeName>
        <fullName evidence="11">GON-4 homolog</fullName>
    </alternativeName>
</protein>
<keyword evidence="3" id="KW-0597">Phosphoprotein</keyword>
<evidence type="ECO:0000256" key="13">
    <source>
        <dbReference type="SAM" id="MobiDB-lite"/>
    </source>
</evidence>
<dbReference type="PaxDb" id="8022-A0A060VWK1"/>
<keyword evidence="5" id="KW-0805">Transcription regulation</keyword>
<evidence type="ECO:0000256" key="5">
    <source>
        <dbReference type="ARBA" id="ARBA00023015"/>
    </source>
</evidence>
<evidence type="ECO:0000313" key="15">
    <source>
        <dbReference type="Proteomes" id="UP000193380"/>
    </source>
</evidence>
<dbReference type="InterPro" id="IPR052435">
    <property type="entry name" value="YY1-Transcr_Regul"/>
</dbReference>
<keyword evidence="2" id="KW-0678">Repressor</keyword>
<keyword evidence="7 12" id="KW-0539">Nucleus</keyword>
<dbReference type="InterPro" id="IPR003822">
    <property type="entry name" value="PAH"/>
</dbReference>
<proteinExistence type="predicted"/>
<dbReference type="GO" id="GO:0006355">
    <property type="term" value="P:regulation of DNA-templated transcription"/>
    <property type="evidence" value="ECO:0007669"/>
    <property type="project" value="InterPro"/>
</dbReference>
<comment type="subcellular location">
    <subcellularLocation>
        <location evidence="1 12">Nucleus</location>
    </subcellularLocation>
</comment>
<dbReference type="Gene3D" id="1.10.10.60">
    <property type="entry name" value="Homeodomain-like"/>
    <property type="match status" value="1"/>
</dbReference>
<accession>A0A060VWK1</accession>
<feature type="compositionally biased region" description="Basic and acidic residues" evidence="13">
    <location>
        <begin position="274"/>
        <end position="285"/>
    </location>
</feature>
<dbReference type="InterPro" id="IPR009057">
    <property type="entry name" value="Homeodomain-like_sf"/>
</dbReference>
<dbReference type="EMBL" id="FR904286">
    <property type="protein sequence ID" value="CDQ57359.1"/>
    <property type="molecule type" value="Genomic_DNA"/>
</dbReference>
<dbReference type="CDD" id="cd12202">
    <property type="entry name" value="CASP8AP2"/>
    <property type="match status" value="1"/>
</dbReference>
<evidence type="ECO:0000256" key="12">
    <source>
        <dbReference type="PROSITE-ProRule" id="PRU00810"/>
    </source>
</evidence>
<keyword evidence="4" id="KW-0677">Repeat</keyword>
<evidence type="ECO:0000256" key="11">
    <source>
        <dbReference type="ARBA" id="ARBA00078967"/>
    </source>
</evidence>
<name>A0A060VWK1_ONCMY</name>
<feature type="region of interest" description="Disordered" evidence="13">
    <location>
        <begin position="361"/>
        <end position="382"/>
    </location>
</feature>
<comment type="subunit">
    <text evidence="9">Found in a complex with YY1, SIN3A and HDAC1.</text>
</comment>
<dbReference type="GO" id="GO:0005634">
    <property type="term" value="C:nucleus"/>
    <property type="evidence" value="ECO:0007669"/>
    <property type="project" value="UniProtKB-SubCell"/>
</dbReference>
<evidence type="ECO:0000256" key="1">
    <source>
        <dbReference type="ARBA" id="ARBA00004123"/>
    </source>
</evidence>
<dbReference type="Gene3D" id="1.20.1160.11">
    <property type="entry name" value="Paired amphipathic helix"/>
    <property type="match status" value="1"/>
</dbReference>
<dbReference type="GO" id="GO:0003712">
    <property type="term" value="F:transcription coregulator activity"/>
    <property type="evidence" value="ECO:0007669"/>
    <property type="project" value="TreeGrafter"/>
</dbReference>
<comment type="function">
    <text evidence="8">Has transcriptional repressor activity, probably as part of a complex with YY1, SIN3A and HDAC1. Required for B cell lymphopoiesis.</text>
</comment>
<dbReference type="InterPro" id="IPR036600">
    <property type="entry name" value="PAH_sf"/>
</dbReference>
<sequence length="382" mass="42886">MEKLSWLASGGRSEDLEEGEQSGTSSECHSSSPNPPSSRHEQHHTGVVGSKGLSKSLPIIYDHDNLLDSDPLREKKEIAFAQHYLNRVCHALQEVPGRVEEFLEVLYEFEQDGDGHTSVELFMRLKPVLNEWPELLRDFAAFLHPEQAQECGLLSEQQAFERSRHFLRQLELSFGENSSHYRKIVSVLQGGPTLSPAGIKEVKAQIANLLRGHTHLQGEFWVFFNELHLRPSLQCQTENRGRGDVTNTNSTSQKSSAENKPKRCQGTKTPKATQLKEKEGDHYTHPESSVCAKNISLTSSGEKVILWTREADRAILTACQQKGANKITFEAISAQLGNKTANEVCARFQDLMRLFLSSTERVYSDEEVSDTEPTSSREPDPD</sequence>
<reference evidence="14" key="2">
    <citation type="submission" date="2014-03" db="EMBL/GenBank/DDBJ databases">
        <authorList>
            <person name="Genoscope - CEA"/>
        </authorList>
    </citation>
    <scope>NUCLEOTIDE SEQUENCE</scope>
</reference>
<evidence type="ECO:0000256" key="8">
    <source>
        <dbReference type="ARBA" id="ARBA00058628"/>
    </source>
</evidence>
<dbReference type="PROSITE" id="PS51477">
    <property type="entry name" value="PAH"/>
    <property type="match status" value="1"/>
</dbReference>
<dbReference type="FunFam" id="1.20.1160.11:FF:000006">
    <property type="entry name" value="GON-4-like protein isoform X1"/>
    <property type="match status" value="1"/>
</dbReference>